<evidence type="ECO:0000313" key="21">
    <source>
        <dbReference type="RefSeq" id="XP_024937848.1"/>
    </source>
</evidence>
<dbReference type="GO" id="GO:0004497">
    <property type="term" value="F:monooxygenase activity"/>
    <property type="evidence" value="ECO:0007669"/>
    <property type="project" value="UniProtKB-KW"/>
</dbReference>
<evidence type="ECO:0000256" key="9">
    <source>
        <dbReference type="ARBA" id="ARBA00023140"/>
    </source>
</evidence>
<keyword evidence="5" id="KW-0547">Nucleotide-binding</keyword>
<dbReference type="GO" id="GO:0008218">
    <property type="term" value="P:bioluminescence"/>
    <property type="evidence" value="ECO:0007669"/>
    <property type="project" value="UniProtKB-KW"/>
</dbReference>
<dbReference type="CDD" id="cd05911">
    <property type="entry name" value="Firefly_Luc_like"/>
    <property type="match status" value="1"/>
</dbReference>
<dbReference type="RefSeq" id="XP_015589126.1">
    <property type="nucleotide sequence ID" value="XM_015733640.2"/>
</dbReference>
<feature type="domain" description="AMP-dependent synthetase/ligase" evidence="13">
    <location>
        <begin position="69"/>
        <end position="449"/>
    </location>
</feature>
<evidence type="ECO:0000259" key="14">
    <source>
        <dbReference type="Pfam" id="PF13193"/>
    </source>
</evidence>
<dbReference type="InterPro" id="IPR042099">
    <property type="entry name" value="ANL_N_sf"/>
</dbReference>
<keyword evidence="8" id="KW-0503">Monooxygenase</keyword>
<sequence length="588" mass="64622">MAIFIRRSQRLNNTLKTGIELLRSSLRCASTAVERKIKIVDGPNGEKIIPGSPGNLPLSTSTLSEYVWKDVEKFANKIALECGETGRKYTYAQARDSSNYVARSLRNIGLKVGDVVAVILPNLPETAVAFLGASEAGLIVTTVNFQYTVYEISKQLIDCNARAVITAAEIAPTVLAAIGNSNLGKIPVVVVDDGVQPIPTGTIPFQDLITKGKSLPSLPERTWSDEDVAALPYSSGTTGLPKGVMLTHRNLVRNIMMVRNTVPEGIFWNKATDSFQEVIPSVLPLFHIYGMNAIMCTRLSIGSRLVTLPKFTPELFASVLAKYKTTTLLCAPPIILFLTASPLIKPNYLDHVQCVISGAAPLGKSDVDRFYEKFQSLRSTLHFGNGYGLTETSPVALFNWREDKYGSIGEVLCGSSIRLVDPITNVDISEPGKSGELLIKGPHVMKGYYKNEAATKETIIEGGWLKTGDIAYFDEDFDFYISDRLKELIKVKGFQVPPAEIEELLRTHKDIEEAAVIGIPDSRYGEVPKAFVLPKSGRKPSEEDIKNFVNTRVAEYKHLRGGVTLVDSIPKNPSGKILRIKLRDKYVN</sequence>
<dbReference type="GO" id="GO:0046949">
    <property type="term" value="P:fatty-acyl-CoA biosynthetic process"/>
    <property type="evidence" value="ECO:0007669"/>
    <property type="project" value="TreeGrafter"/>
</dbReference>
<dbReference type="GO" id="GO:0005777">
    <property type="term" value="C:peroxisome"/>
    <property type="evidence" value="ECO:0007669"/>
    <property type="project" value="UniProtKB-SubCell"/>
</dbReference>
<dbReference type="GeneID" id="107264878"/>
<feature type="domain" description="AMP-binding enzyme C-terminal" evidence="14">
    <location>
        <begin position="500"/>
        <end position="576"/>
    </location>
</feature>
<dbReference type="PANTHER" id="PTHR24096:SF422">
    <property type="entry name" value="BCDNA.GH02901"/>
    <property type="match status" value="1"/>
</dbReference>
<evidence type="ECO:0000256" key="12">
    <source>
        <dbReference type="ARBA" id="ARBA00048497"/>
    </source>
</evidence>
<name>A0AAJ7BLN3_CEPCN</name>
<evidence type="ECO:0000256" key="8">
    <source>
        <dbReference type="ARBA" id="ARBA00023033"/>
    </source>
</evidence>
<proteinExistence type="inferred from homology"/>
<evidence type="ECO:0000313" key="19">
    <source>
        <dbReference type="RefSeq" id="XP_015589125.1"/>
    </source>
</evidence>
<evidence type="ECO:0000256" key="6">
    <source>
        <dbReference type="ARBA" id="ARBA00022840"/>
    </source>
</evidence>
<dbReference type="GO" id="GO:0004467">
    <property type="term" value="F:long-chain fatty acid-CoA ligase activity"/>
    <property type="evidence" value="ECO:0007669"/>
    <property type="project" value="TreeGrafter"/>
</dbReference>
<dbReference type="InterPro" id="IPR000873">
    <property type="entry name" value="AMP-dep_synth/lig_dom"/>
</dbReference>
<dbReference type="InterPro" id="IPR020845">
    <property type="entry name" value="AMP-binding_CS"/>
</dbReference>
<comment type="similarity">
    <text evidence="2">Belongs to the ATP-dependent AMP-binding enzyme family.</text>
</comment>
<dbReference type="Pfam" id="PF00501">
    <property type="entry name" value="AMP-binding"/>
    <property type="match status" value="1"/>
</dbReference>
<keyword evidence="15" id="KW-1185">Reference proteome</keyword>
<comment type="subcellular location">
    <subcellularLocation>
        <location evidence="1">Peroxisome</location>
    </subcellularLocation>
</comment>
<evidence type="ECO:0000259" key="13">
    <source>
        <dbReference type="Pfam" id="PF00501"/>
    </source>
</evidence>
<dbReference type="PROSITE" id="PS00455">
    <property type="entry name" value="AMP_BINDING"/>
    <property type="match status" value="1"/>
</dbReference>
<comment type="catalytic activity">
    <reaction evidence="12">
        <text>firefly D-luciferin + ATP + O2 = firefly oxyluciferin + hnu + AMP + CO2 + diphosphate</text>
        <dbReference type="Rhea" id="RHEA:10732"/>
        <dbReference type="ChEBI" id="CHEBI:15379"/>
        <dbReference type="ChEBI" id="CHEBI:16526"/>
        <dbReference type="ChEBI" id="CHEBI:16792"/>
        <dbReference type="ChEBI" id="CHEBI:30212"/>
        <dbReference type="ChEBI" id="CHEBI:30616"/>
        <dbReference type="ChEBI" id="CHEBI:33019"/>
        <dbReference type="ChEBI" id="CHEBI:58038"/>
        <dbReference type="ChEBI" id="CHEBI:456215"/>
        <dbReference type="EC" id="1.13.12.7"/>
    </reaction>
</comment>
<dbReference type="RefSeq" id="XP_015589124.1">
    <property type="nucleotide sequence ID" value="XM_015733638.2"/>
</dbReference>
<keyword evidence="11" id="KW-0599">Photoprotein</keyword>
<evidence type="ECO:0000256" key="3">
    <source>
        <dbReference type="ARBA" id="ARBA00012532"/>
    </source>
</evidence>
<evidence type="ECO:0000313" key="15">
    <source>
        <dbReference type="Proteomes" id="UP000694920"/>
    </source>
</evidence>
<evidence type="ECO:0000313" key="20">
    <source>
        <dbReference type="RefSeq" id="XP_015589126.1"/>
    </source>
</evidence>
<dbReference type="AlphaFoldDB" id="A0AAJ7BLN3"/>
<evidence type="ECO:0000256" key="2">
    <source>
        <dbReference type="ARBA" id="ARBA00006432"/>
    </source>
</evidence>
<evidence type="ECO:0000256" key="4">
    <source>
        <dbReference type="ARBA" id="ARBA00019043"/>
    </source>
</evidence>
<accession>A0AAJ7BLN3</accession>
<gene>
    <name evidence="16 17 18 19 20 21" type="primary">LOC107264878</name>
</gene>
<evidence type="ECO:0000313" key="17">
    <source>
        <dbReference type="RefSeq" id="XP_015589123.1"/>
    </source>
</evidence>
<dbReference type="RefSeq" id="XP_015589123.1">
    <property type="nucleotide sequence ID" value="XM_015733637.2"/>
</dbReference>
<dbReference type="Gene3D" id="3.30.300.30">
    <property type="match status" value="1"/>
</dbReference>
<dbReference type="InterPro" id="IPR025110">
    <property type="entry name" value="AMP-bd_C"/>
</dbReference>
<dbReference type="Gene3D" id="3.40.50.12780">
    <property type="entry name" value="N-terminal domain of ligase-like"/>
    <property type="match status" value="1"/>
</dbReference>
<dbReference type="GO" id="GO:0005524">
    <property type="term" value="F:ATP binding"/>
    <property type="evidence" value="ECO:0007669"/>
    <property type="project" value="UniProtKB-KW"/>
</dbReference>
<keyword evidence="10" id="KW-0455">Luminescence</keyword>
<dbReference type="FunFam" id="3.40.50.12780:FF:000003">
    <property type="entry name" value="Long-chain-fatty-acid--CoA ligase FadD"/>
    <property type="match status" value="1"/>
</dbReference>
<protein>
    <recommendedName>
        <fullName evidence="4">Luciferin 4-monooxygenase</fullName>
        <ecNumber evidence="3">1.13.12.7</ecNumber>
    </recommendedName>
</protein>
<dbReference type="EC" id="1.13.12.7" evidence="3"/>
<keyword evidence="9" id="KW-0576">Peroxisome</keyword>
<dbReference type="InterPro" id="IPR045851">
    <property type="entry name" value="AMP-bd_C_sf"/>
</dbReference>
<keyword evidence="7" id="KW-0560">Oxidoreductase</keyword>
<keyword evidence="6" id="KW-0067">ATP-binding</keyword>
<evidence type="ECO:0000256" key="10">
    <source>
        <dbReference type="ARBA" id="ARBA00023223"/>
    </source>
</evidence>
<dbReference type="RefSeq" id="XP_015589122.1">
    <property type="nucleotide sequence ID" value="XM_015733636.2"/>
</dbReference>
<organism evidence="15 17">
    <name type="scientific">Cephus cinctus</name>
    <name type="common">Wheat stem sawfly</name>
    <dbReference type="NCBI Taxonomy" id="211228"/>
    <lineage>
        <taxon>Eukaryota</taxon>
        <taxon>Metazoa</taxon>
        <taxon>Ecdysozoa</taxon>
        <taxon>Arthropoda</taxon>
        <taxon>Hexapoda</taxon>
        <taxon>Insecta</taxon>
        <taxon>Pterygota</taxon>
        <taxon>Neoptera</taxon>
        <taxon>Endopterygota</taxon>
        <taxon>Hymenoptera</taxon>
        <taxon>Cephoidea</taxon>
        <taxon>Cephidae</taxon>
        <taxon>Cephus</taxon>
    </lineage>
</organism>
<dbReference type="RefSeq" id="XP_024937848.1">
    <property type="nucleotide sequence ID" value="XM_025082080.1"/>
</dbReference>
<dbReference type="PANTHER" id="PTHR24096">
    <property type="entry name" value="LONG-CHAIN-FATTY-ACID--COA LIGASE"/>
    <property type="match status" value="1"/>
</dbReference>
<evidence type="ECO:0000256" key="1">
    <source>
        <dbReference type="ARBA" id="ARBA00004275"/>
    </source>
</evidence>
<dbReference type="Pfam" id="PF13193">
    <property type="entry name" value="AMP-binding_C"/>
    <property type="match status" value="1"/>
</dbReference>
<evidence type="ECO:0000313" key="18">
    <source>
        <dbReference type="RefSeq" id="XP_015589124.1"/>
    </source>
</evidence>
<evidence type="ECO:0000256" key="7">
    <source>
        <dbReference type="ARBA" id="ARBA00023002"/>
    </source>
</evidence>
<keyword evidence="16 17" id="KW-0436">Ligase</keyword>
<evidence type="ECO:0000256" key="5">
    <source>
        <dbReference type="ARBA" id="ARBA00022741"/>
    </source>
</evidence>
<dbReference type="FunFam" id="3.30.300.30:FF:000007">
    <property type="entry name" value="4-coumarate--CoA ligase 2"/>
    <property type="match status" value="1"/>
</dbReference>
<dbReference type="Proteomes" id="UP000694920">
    <property type="component" value="Unplaced"/>
</dbReference>
<dbReference type="SUPFAM" id="SSF56801">
    <property type="entry name" value="Acetyl-CoA synthetase-like"/>
    <property type="match status" value="1"/>
</dbReference>
<dbReference type="RefSeq" id="XP_015589125.1">
    <property type="nucleotide sequence ID" value="XM_015733639.2"/>
</dbReference>
<evidence type="ECO:0000256" key="11">
    <source>
        <dbReference type="ARBA" id="ARBA00023262"/>
    </source>
</evidence>
<dbReference type="KEGG" id="ccin:107264878"/>
<evidence type="ECO:0000313" key="16">
    <source>
        <dbReference type="RefSeq" id="XP_015589122.1"/>
    </source>
</evidence>
<reference evidence="16 17" key="1">
    <citation type="submission" date="2025-04" db="UniProtKB">
        <authorList>
            <consortium name="RefSeq"/>
        </authorList>
    </citation>
    <scope>IDENTIFICATION</scope>
</reference>